<dbReference type="OrthoDB" id="409233at2759"/>
<comment type="caution">
    <text evidence="2">The sequence shown here is derived from an EMBL/GenBank/DDBJ whole genome shotgun (WGS) entry which is preliminary data.</text>
</comment>
<dbReference type="Proteomes" id="UP000186817">
    <property type="component" value="Unassembled WGS sequence"/>
</dbReference>
<evidence type="ECO:0000256" key="1">
    <source>
        <dbReference type="SAM" id="MobiDB-lite"/>
    </source>
</evidence>
<accession>A0A1Q9CKF1</accession>
<name>A0A1Q9CKF1_SYMMI</name>
<gene>
    <name evidence="2" type="ORF">AK812_SmicGene35834</name>
</gene>
<sequence length="318" mass="34969">MGVGQEERLSAKRLRELAAQAKAEAEAKAQAEAEAMAAEKAAAEAVAAEKAAAEQAAAEGPPQRARYPASKATPAEDDASKQEAWPATMSALDVCLRSEWPPTGCWSVKINRGQTPGNSACIAINMATFCLLFLGRARATNVADPWVAFRNLGDDLRKHWTKWADLRMFPKDWERIKLIHPAKGMCSLARSEYLRYLFTAHGRSGYPVRAVGATLKSSPWSGGKLGKLCLWGIVTAQKLAEIRVGTERKVLGFYERSLRSLTAIPMTSMRCKMVQKYLCALELANDTTVEEVTVGEMEVRAFVFEERLVAMPSEVCWV</sequence>
<feature type="region of interest" description="Disordered" evidence="1">
    <location>
        <begin position="21"/>
        <end position="40"/>
    </location>
</feature>
<keyword evidence="3" id="KW-1185">Reference proteome</keyword>
<protein>
    <submittedName>
        <fullName evidence="2">Uncharacterized protein</fullName>
    </submittedName>
</protein>
<proteinExistence type="predicted"/>
<feature type="compositionally biased region" description="Low complexity" evidence="1">
    <location>
        <begin position="48"/>
        <end position="59"/>
    </location>
</feature>
<evidence type="ECO:0000313" key="2">
    <source>
        <dbReference type="EMBL" id="OLP83402.1"/>
    </source>
</evidence>
<feature type="region of interest" description="Disordered" evidence="1">
    <location>
        <begin position="48"/>
        <end position="83"/>
    </location>
</feature>
<organism evidence="2 3">
    <name type="scientific">Symbiodinium microadriaticum</name>
    <name type="common">Dinoflagellate</name>
    <name type="synonym">Zooxanthella microadriatica</name>
    <dbReference type="NCBI Taxonomy" id="2951"/>
    <lineage>
        <taxon>Eukaryota</taxon>
        <taxon>Sar</taxon>
        <taxon>Alveolata</taxon>
        <taxon>Dinophyceae</taxon>
        <taxon>Suessiales</taxon>
        <taxon>Symbiodiniaceae</taxon>
        <taxon>Symbiodinium</taxon>
    </lineage>
</organism>
<evidence type="ECO:0000313" key="3">
    <source>
        <dbReference type="Proteomes" id="UP000186817"/>
    </source>
</evidence>
<reference evidence="2 3" key="1">
    <citation type="submission" date="2016-02" db="EMBL/GenBank/DDBJ databases">
        <title>Genome analysis of coral dinoflagellate symbionts highlights evolutionary adaptations to a symbiotic lifestyle.</title>
        <authorList>
            <person name="Aranda M."/>
            <person name="Li Y."/>
            <person name="Liew Y.J."/>
            <person name="Baumgarten S."/>
            <person name="Simakov O."/>
            <person name="Wilson M."/>
            <person name="Piel J."/>
            <person name="Ashoor H."/>
            <person name="Bougouffa S."/>
            <person name="Bajic V.B."/>
            <person name="Ryu T."/>
            <person name="Ravasi T."/>
            <person name="Bayer T."/>
            <person name="Micklem G."/>
            <person name="Kim H."/>
            <person name="Bhak J."/>
            <person name="Lajeunesse T.C."/>
            <person name="Voolstra C.R."/>
        </authorList>
    </citation>
    <scope>NUCLEOTIDE SEQUENCE [LARGE SCALE GENOMIC DNA]</scope>
    <source>
        <strain evidence="2 3">CCMP2467</strain>
    </source>
</reference>
<dbReference type="EMBL" id="LSRX01001118">
    <property type="protein sequence ID" value="OLP83402.1"/>
    <property type="molecule type" value="Genomic_DNA"/>
</dbReference>
<dbReference type="AlphaFoldDB" id="A0A1Q9CKF1"/>